<dbReference type="AlphaFoldDB" id="A0A1W1WFL4"/>
<organism evidence="1 2">
    <name type="scientific">Sulfobacillus thermosulfidooxidans (strain DSM 9293 / VKM B-1269 / AT-1)</name>
    <dbReference type="NCBI Taxonomy" id="929705"/>
    <lineage>
        <taxon>Bacteria</taxon>
        <taxon>Bacillati</taxon>
        <taxon>Bacillota</taxon>
        <taxon>Clostridia</taxon>
        <taxon>Eubacteriales</taxon>
        <taxon>Clostridiales Family XVII. Incertae Sedis</taxon>
        <taxon>Sulfobacillus</taxon>
    </lineage>
</organism>
<dbReference type="RefSeq" id="WP_084661461.1">
    <property type="nucleotide sequence ID" value="NZ_FWWY01000001.1"/>
</dbReference>
<gene>
    <name evidence="1" type="ORF">SAMN00768000_2001</name>
</gene>
<evidence type="ECO:0000313" key="1">
    <source>
        <dbReference type="EMBL" id="SMC05056.1"/>
    </source>
</evidence>
<dbReference type="Proteomes" id="UP000192660">
    <property type="component" value="Unassembled WGS sequence"/>
</dbReference>
<reference evidence="2" key="1">
    <citation type="submission" date="2017-04" db="EMBL/GenBank/DDBJ databases">
        <authorList>
            <person name="Varghese N."/>
            <person name="Submissions S."/>
        </authorList>
    </citation>
    <scope>NUCLEOTIDE SEQUENCE [LARGE SCALE GENOMIC DNA]</scope>
    <source>
        <strain evidence="2">DSM 9293</strain>
    </source>
</reference>
<evidence type="ECO:0000313" key="2">
    <source>
        <dbReference type="Proteomes" id="UP000192660"/>
    </source>
</evidence>
<dbReference type="EMBL" id="FWWY01000001">
    <property type="protein sequence ID" value="SMC05056.1"/>
    <property type="molecule type" value="Genomic_DNA"/>
</dbReference>
<sequence>MVRTEYAYWFTMSSATEDEIDIVRQKVESGHHDHVVLVAVSNETVAEKAVEQLQDVAGEYFISAHDDQRLLLLRSHAWYLKRSEAHDNMVALIGLLEEALELAKDVDPELTRELAQRGAQYLEQFPAMQKRFRHLDERLEYHSHHYKKHSSSRL</sequence>
<proteinExistence type="predicted"/>
<dbReference type="OrthoDB" id="2087035at2"/>
<keyword evidence="2" id="KW-1185">Reference proteome</keyword>
<name>A0A1W1WFL4_SULTA</name>
<protein>
    <submittedName>
        <fullName evidence="1">Uncharacterized protein</fullName>
    </submittedName>
</protein>
<accession>A0A1W1WFL4</accession>